<name>A0A3G8ZNF7_9ACTN</name>
<accession>A0A3G8ZNF7</accession>
<gene>
    <name evidence="2" type="ORF">EH165_09480</name>
</gene>
<dbReference type="EMBL" id="CP034170">
    <property type="protein sequence ID" value="AZI58335.1"/>
    <property type="molecule type" value="Genomic_DNA"/>
</dbReference>
<keyword evidence="1" id="KW-0812">Transmembrane</keyword>
<keyword evidence="1" id="KW-0472">Membrane</keyword>
<dbReference type="RefSeq" id="WP_124799244.1">
    <property type="nucleotide sequence ID" value="NZ_CP034170.1"/>
</dbReference>
<protein>
    <submittedName>
        <fullName evidence="2">DUF3618 domain-containing protein</fullName>
    </submittedName>
</protein>
<dbReference type="OrthoDB" id="5196933at2"/>
<evidence type="ECO:0000313" key="3">
    <source>
        <dbReference type="Proteomes" id="UP000268084"/>
    </source>
</evidence>
<dbReference type="Proteomes" id="UP000268084">
    <property type="component" value="Chromosome"/>
</dbReference>
<proteinExistence type="predicted"/>
<dbReference type="AlphaFoldDB" id="A0A3G8ZNF7"/>
<dbReference type="InterPro" id="IPR022062">
    <property type="entry name" value="DUF3618"/>
</dbReference>
<evidence type="ECO:0000256" key="1">
    <source>
        <dbReference type="SAM" id="Phobius"/>
    </source>
</evidence>
<sequence>MARDADTIQAEIERARDALAVTVDELTIRANPKKLVNDAKQTVTSKLSAPKVKYALIGVGVLIGALIVRRILK</sequence>
<dbReference type="Pfam" id="PF12277">
    <property type="entry name" value="DUF3618"/>
    <property type="match status" value="1"/>
</dbReference>
<reference evidence="2 3" key="2">
    <citation type="submission" date="2018-12" db="EMBL/GenBank/DDBJ databases">
        <title>Nakamurella antarcticus sp. nov., isolated from Antarctica South Shetland Islands soil.</title>
        <authorList>
            <person name="Peng F."/>
        </authorList>
    </citation>
    <scope>NUCLEOTIDE SEQUENCE [LARGE SCALE GENOMIC DNA]</scope>
    <source>
        <strain evidence="2 3">S14-144</strain>
    </source>
</reference>
<organism evidence="2 3">
    <name type="scientific">Nakamurella antarctica</name>
    <dbReference type="NCBI Taxonomy" id="1902245"/>
    <lineage>
        <taxon>Bacteria</taxon>
        <taxon>Bacillati</taxon>
        <taxon>Actinomycetota</taxon>
        <taxon>Actinomycetes</taxon>
        <taxon>Nakamurellales</taxon>
        <taxon>Nakamurellaceae</taxon>
        <taxon>Nakamurella</taxon>
    </lineage>
</organism>
<evidence type="ECO:0000313" key="2">
    <source>
        <dbReference type="EMBL" id="AZI58335.1"/>
    </source>
</evidence>
<keyword evidence="3" id="KW-1185">Reference proteome</keyword>
<feature type="transmembrane region" description="Helical" evidence="1">
    <location>
        <begin position="54"/>
        <end position="72"/>
    </location>
</feature>
<keyword evidence="1" id="KW-1133">Transmembrane helix</keyword>
<dbReference type="KEGG" id="nak:EH165_09480"/>
<reference evidence="2 3" key="1">
    <citation type="submission" date="2018-11" db="EMBL/GenBank/DDBJ databases">
        <authorList>
            <person name="Da X."/>
        </authorList>
    </citation>
    <scope>NUCLEOTIDE SEQUENCE [LARGE SCALE GENOMIC DNA]</scope>
    <source>
        <strain evidence="2 3">S14-144</strain>
    </source>
</reference>